<sequence length="228" mass="25488">MATTLIISGEKPNAPLDSSSTSGSSDESQGEDYGKEEKVEDHQNPIEDHDHSTETSELQEIFTAIIYSNKSLMKLLMAIRSSPARDDYIKVASRYKDWDPYPDIRQVKEKHASAKGSTGWMLTRLGNVIARRRQFLKYRFEHSEKMAGGWDEAEKTQKEVENPEKTIAWTKATTFIRNDTVYQREGSDTAGSFGSQTSYGQTVLGDETAASKLAVPPPPTLAFLQALF</sequence>
<dbReference type="InParanoid" id="A0A2J6SZH9"/>
<evidence type="ECO:0000256" key="1">
    <source>
        <dbReference type="SAM" id="MobiDB-lite"/>
    </source>
</evidence>
<gene>
    <name evidence="2" type="ORF">K444DRAFT_632603</name>
</gene>
<evidence type="ECO:0000313" key="2">
    <source>
        <dbReference type="EMBL" id="PMD56176.1"/>
    </source>
</evidence>
<dbReference type="GeneID" id="36591571"/>
<dbReference type="PANTHER" id="PTHR35391">
    <property type="entry name" value="C2H2-TYPE DOMAIN-CONTAINING PROTEIN-RELATED"/>
    <property type="match status" value="1"/>
</dbReference>
<dbReference type="Proteomes" id="UP000235371">
    <property type="component" value="Unassembled WGS sequence"/>
</dbReference>
<protein>
    <submittedName>
        <fullName evidence="2">Uncharacterized protein</fullName>
    </submittedName>
</protein>
<dbReference type="RefSeq" id="XP_024733080.1">
    <property type="nucleotide sequence ID" value="XM_024883494.1"/>
</dbReference>
<feature type="region of interest" description="Disordered" evidence="1">
    <location>
        <begin position="1"/>
        <end position="55"/>
    </location>
</feature>
<dbReference type="STRING" id="1095630.A0A2J6SZH9"/>
<keyword evidence="3" id="KW-1185">Reference proteome</keyword>
<organism evidence="2 3">
    <name type="scientific">Hyaloscypha bicolor E</name>
    <dbReference type="NCBI Taxonomy" id="1095630"/>
    <lineage>
        <taxon>Eukaryota</taxon>
        <taxon>Fungi</taxon>
        <taxon>Dikarya</taxon>
        <taxon>Ascomycota</taxon>
        <taxon>Pezizomycotina</taxon>
        <taxon>Leotiomycetes</taxon>
        <taxon>Helotiales</taxon>
        <taxon>Hyaloscyphaceae</taxon>
        <taxon>Hyaloscypha</taxon>
        <taxon>Hyaloscypha bicolor</taxon>
    </lineage>
</organism>
<feature type="compositionally biased region" description="Basic and acidic residues" evidence="1">
    <location>
        <begin position="32"/>
        <end position="54"/>
    </location>
</feature>
<name>A0A2J6SZH9_9HELO</name>
<dbReference type="OrthoDB" id="6133115at2759"/>
<reference evidence="2 3" key="1">
    <citation type="submission" date="2016-04" db="EMBL/GenBank/DDBJ databases">
        <title>A degradative enzymes factory behind the ericoid mycorrhizal symbiosis.</title>
        <authorList>
            <consortium name="DOE Joint Genome Institute"/>
            <person name="Martino E."/>
            <person name="Morin E."/>
            <person name="Grelet G."/>
            <person name="Kuo A."/>
            <person name="Kohler A."/>
            <person name="Daghino S."/>
            <person name="Barry K."/>
            <person name="Choi C."/>
            <person name="Cichocki N."/>
            <person name="Clum A."/>
            <person name="Copeland A."/>
            <person name="Hainaut M."/>
            <person name="Haridas S."/>
            <person name="Labutti K."/>
            <person name="Lindquist E."/>
            <person name="Lipzen A."/>
            <person name="Khouja H.-R."/>
            <person name="Murat C."/>
            <person name="Ohm R."/>
            <person name="Olson A."/>
            <person name="Spatafora J."/>
            <person name="Veneault-Fourrey C."/>
            <person name="Henrissat B."/>
            <person name="Grigoriev I."/>
            <person name="Martin F."/>
            <person name="Perotto S."/>
        </authorList>
    </citation>
    <scope>NUCLEOTIDE SEQUENCE [LARGE SCALE GENOMIC DNA]</scope>
    <source>
        <strain evidence="2 3">E</strain>
    </source>
</reference>
<dbReference type="AlphaFoldDB" id="A0A2J6SZH9"/>
<proteinExistence type="predicted"/>
<accession>A0A2J6SZH9</accession>
<dbReference type="EMBL" id="KZ613848">
    <property type="protein sequence ID" value="PMD56176.1"/>
    <property type="molecule type" value="Genomic_DNA"/>
</dbReference>
<dbReference type="PANTHER" id="PTHR35391:SF5">
    <property type="entry name" value="DUF6590 DOMAIN-CONTAINING PROTEIN"/>
    <property type="match status" value="1"/>
</dbReference>
<evidence type="ECO:0000313" key="3">
    <source>
        <dbReference type="Proteomes" id="UP000235371"/>
    </source>
</evidence>
<feature type="compositionally biased region" description="Low complexity" evidence="1">
    <location>
        <begin position="17"/>
        <end position="27"/>
    </location>
</feature>